<dbReference type="NCBIfam" id="NF006160">
    <property type="entry name" value="PRK08304.1"/>
    <property type="match status" value="1"/>
</dbReference>
<dbReference type="Proteomes" id="UP000824109">
    <property type="component" value="Unassembled WGS sequence"/>
</dbReference>
<protein>
    <submittedName>
        <fullName evidence="1">Stage V sporulation protein AD</fullName>
    </submittedName>
</protein>
<reference evidence="1" key="2">
    <citation type="journal article" date="2021" name="PeerJ">
        <title>Extensive microbial diversity within the chicken gut microbiome revealed by metagenomics and culture.</title>
        <authorList>
            <person name="Gilroy R."/>
            <person name="Ravi A."/>
            <person name="Getino M."/>
            <person name="Pursley I."/>
            <person name="Horton D.L."/>
            <person name="Alikhan N.F."/>
            <person name="Baker D."/>
            <person name="Gharbi K."/>
            <person name="Hall N."/>
            <person name="Watson M."/>
            <person name="Adriaenssens E.M."/>
            <person name="Foster-Nyarko E."/>
            <person name="Jarju S."/>
            <person name="Secka A."/>
            <person name="Antonio M."/>
            <person name="Oren A."/>
            <person name="Chaudhuri R.R."/>
            <person name="La Ragione R."/>
            <person name="Hildebrand F."/>
            <person name="Pallen M.J."/>
        </authorList>
    </citation>
    <scope>NUCLEOTIDE SEQUENCE</scope>
    <source>
        <strain evidence="1">USAMLcec3-3695</strain>
    </source>
</reference>
<gene>
    <name evidence="1" type="primary">spoVAD</name>
    <name evidence="1" type="ORF">IAA61_08995</name>
</gene>
<dbReference type="Pfam" id="PF07451">
    <property type="entry name" value="SpoVAD"/>
    <property type="match status" value="1"/>
</dbReference>
<organism evidence="1 2">
    <name type="scientific">Candidatus Ornithomonoglobus merdipullorum</name>
    <dbReference type="NCBI Taxonomy" id="2840895"/>
    <lineage>
        <taxon>Bacteria</taxon>
        <taxon>Bacillati</taxon>
        <taxon>Bacillota</taxon>
        <taxon>Clostridia</taxon>
        <taxon>Candidatus Ornithomonoglobus</taxon>
    </lineage>
</organism>
<dbReference type="GO" id="GO:0016746">
    <property type="term" value="F:acyltransferase activity"/>
    <property type="evidence" value="ECO:0007669"/>
    <property type="project" value="InterPro"/>
</dbReference>
<comment type="caution">
    <text evidence="1">The sequence shown here is derived from an EMBL/GenBank/DDBJ whole genome shotgun (WGS) entry which is preliminary data.</text>
</comment>
<dbReference type="SUPFAM" id="SSF53901">
    <property type="entry name" value="Thiolase-like"/>
    <property type="match status" value="1"/>
</dbReference>
<proteinExistence type="predicted"/>
<dbReference type="NCBIfam" id="TIGR02845">
    <property type="entry name" value="spore_V_AD"/>
    <property type="match status" value="1"/>
</dbReference>
<dbReference type="InterPro" id="IPR016039">
    <property type="entry name" value="Thiolase-like"/>
</dbReference>
<sequence length="335" mass="35028">MNKKLGEHTYLLESPPFIAASAAIGGAKEGEGPLARDFDMIVSDDKMGKRSWDLAESAFLKTAVEIALKKAGLEAGDIDCALAGDLQNQCAAAHYGMREMAMPFFGLYGACSTMTESLSVGSLLMSGGGFSHIVCGTSSHFCSAEKQFRNPLEYGGQRAPSAQWTVTGSGAAVLSCEGTGPRVTHVTIGKIVDKGIKDLNNMGAAMAPAALDTVTAHFRDTGFTPSDYDLILTGDLGTVGSSILCELSAKNGYDISSVHNDCGMMIYSDEQDAHAGGSGCGCCASVLCGHIMKELERGVYKRIMVMATGALMNPTTVQQGESIPSVAHAVTIERG</sequence>
<accession>A0A9D1MCN5</accession>
<reference evidence="1" key="1">
    <citation type="submission" date="2020-10" db="EMBL/GenBank/DDBJ databases">
        <authorList>
            <person name="Gilroy R."/>
        </authorList>
    </citation>
    <scope>NUCLEOTIDE SEQUENCE</scope>
    <source>
        <strain evidence="1">USAMLcec3-3695</strain>
    </source>
</reference>
<name>A0A9D1MCN5_9FIRM</name>
<evidence type="ECO:0000313" key="2">
    <source>
        <dbReference type="Proteomes" id="UP000824109"/>
    </source>
</evidence>
<dbReference type="InterPro" id="IPR010894">
    <property type="entry name" value="SpoVAD"/>
</dbReference>
<dbReference type="Gene3D" id="3.40.47.40">
    <property type="entry name" value="Stage V sporulation protein AD"/>
    <property type="match status" value="1"/>
</dbReference>
<dbReference type="AlphaFoldDB" id="A0A9D1MCN5"/>
<evidence type="ECO:0000313" key="1">
    <source>
        <dbReference type="EMBL" id="HIU57925.1"/>
    </source>
</evidence>
<dbReference type="PIRSF" id="PIRSF011570">
    <property type="entry name" value="SpoVAD"/>
    <property type="match status" value="1"/>
</dbReference>
<dbReference type="EMBL" id="DVNB01000090">
    <property type="protein sequence ID" value="HIU57925.1"/>
    <property type="molecule type" value="Genomic_DNA"/>
</dbReference>
<dbReference type="InterPro" id="IPR038369">
    <property type="entry name" value="SpoVAD_sf"/>
</dbReference>